<feature type="compositionally biased region" description="Low complexity" evidence="1">
    <location>
        <begin position="210"/>
        <end position="226"/>
    </location>
</feature>
<feature type="region of interest" description="Disordered" evidence="1">
    <location>
        <begin position="18"/>
        <end position="85"/>
    </location>
</feature>
<dbReference type="OrthoDB" id="2118811at2759"/>
<dbReference type="CDD" id="cd00038">
    <property type="entry name" value="CAP_ED"/>
    <property type="match status" value="1"/>
</dbReference>
<feature type="domain" description="Cyclic nucleotide-binding" evidence="2">
    <location>
        <begin position="146"/>
        <end position="285"/>
    </location>
</feature>
<dbReference type="Proteomes" id="UP001153069">
    <property type="component" value="Unassembled WGS sequence"/>
</dbReference>
<comment type="caution">
    <text evidence="3">The sequence shown here is derived from an EMBL/GenBank/DDBJ whole genome shotgun (WGS) entry which is preliminary data.</text>
</comment>
<feature type="compositionally biased region" description="Low complexity" evidence="1">
    <location>
        <begin position="27"/>
        <end position="41"/>
    </location>
</feature>
<dbReference type="PROSITE" id="PS50042">
    <property type="entry name" value="CNMP_BINDING_3"/>
    <property type="match status" value="1"/>
</dbReference>
<gene>
    <name evidence="3" type="ORF">SEMRO_473_G150060.1</name>
</gene>
<organism evidence="3 4">
    <name type="scientific">Seminavis robusta</name>
    <dbReference type="NCBI Taxonomy" id="568900"/>
    <lineage>
        <taxon>Eukaryota</taxon>
        <taxon>Sar</taxon>
        <taxon>Stramenopiles</taxon>
        <taxon>Ochrophyta</taxon>
        <taxon>Bacillariophyta</taxon>
        <taxon>Bacillariophyceae</taxon>
        <taxon>Bacillariophycidae</taxon>
        <taxon>Naviculales</taxon>
        <taxon>Naviculaceae</taxon>
        <taxon>Seminavis</taxon>
    </lineage>
</organism>
<dbReference type="InterPro" id="IPR000595">
    <property type="entry name" value="cNMP-bd_dom"/>
</dbReference>
<feature type="region of interest" description="Disordered" evidence="1">
    <location>
        <begin position="210"/>
        <end position="230"/>
    </location>
</feature>
<evidence type="ECO:0000256" key="1">
    <source>
        <dbReference type="SAM" id="MobiDB-lite"/>
    </source>
</evidence>
<dbReference type="InterPro" id="IPR018490">
    <property type="entry name" value="cNMP-bd_dom_sf"/>
</dbReference>
<protein>
    <recommendedName>
        <fullName evidence="2">Cyclic nucleotide-binding domain-containing protein</fullName>
    </recommendedName>
</protein>
<evidence type="ECO:0000313" key="4">
    <source>
        <dbReference type="Proteomes" id="UP001153069"/>
    </source>
</evidence>
<dbReference type="Gene3D" id="2.60.120.10">
    <property type="entry name" value="Jelly Rolls"/>
    <property type="match status" value="1"/>
</dbReference>
<dbReference type="SUPFAM" id="SSF51206">
    <property type="entry name" value="cAMP-binding domain-like"/>
    <property type="match status" value="1"/>
</dbReference>
<dbReference type="InterPro" id="IPR054204">
    <property type="entry name" value="DUF6909"/>
</dbReference>
<proteinExistence type="predicted"/>
<evidence type="ECO:0000313" key="3">
    <source>
        <dbReference type="EMBL" id="CAB9511199.1"/>
    </source>
</evidence>
<reference evidence="3" key="1">
    <citation type="submission" date="2020-06" db="EMBL/GenBank/DDBJ databases">
        <authorList>
            <consortium name="Plant Systems Biology data submission"/>
        </authorList>
    </citation>
    <scope>NUCLEOTIDE SEQUENCE</scope>
    <source>
        <strain evidence="3">D6</strain>
    </source>
</reference>
<dbReference type="Pfam" id="PF21850">
    <property type="entry name" value="DUF6909"/>
    <property type="match status" value="1"/>
</dbReference>
<evidence type="ECO:0000259" key="2">
    <source>
        <dbReference type="PROSITE" id="PS50042"/>
    </source>
</evidence>
<sequence>MSNETSSYIAFAKKQANVGVHTPRRASLPPSWDDTDLLLPSTDDENSNKDSSAVEGEAAAAAAYMTSPSRHHHHQRNKSRSMSGDYSSLRASLLAQNSNLASVNQKMAEHLKSMLENVRRKTGTPMADAPDTVQLEAYRTLTTVPPFSYLPNQEIRALVKDLHLLEYQDGEVIVQQGQDQNQSDRDVYVLAKKRVVLVRLNLADGMISSSTNSTDSISNSGSSTPSVDSSLIGRSSAKFVGYLDAPAMFGEWATLFDGVRDFQVIAGGSQVVVYRMSGERFESLLAHHHAFRLKLALGLRSSGIFADIEAFVAMMRRAVSHDGEDKFDMPAILACYRRMVPAIHANLHSSLLDLEGWTYAVRRLPDSITSTYTYLLSNHVPMPFMHPHFRLQDVFVKTVARRRQAFALDHGKLLVVMREKFSDVLDFVSLLCCHLHESAKLRTKLVRPSALDVIHRCLWAPERRLEPSFPLGDRKLLYHRCQSSTYATASIAEQKQALAQLPLTAEEQQGLQALWPKDFLYRIWDIICLHENIQVRSDLTAAAVDATDRWAERIRRAVLDLLAANRTQPGSTGEEPSDLCLRTEIVTHIISSNTTSVRNLLSPYLLQRKAEIYEWGSKAHPEIMGHNVLSDSDKFCALCNAYMKHHGQKAIQEQEEVDGACFKTLRSTELTGIQVELLDLDALDAVYAKLNIAPDPFLASCFPDYDPETKSWKEPKKLCGSKQARLLVNIDYAFGKQAEQLISSLSLLFGKSVASVGVMGKAGGLQGRRGDIIVADYLVFQDGDEQTLIDNTGVDREALHTLSQREVHSGGVLTVLGTLLQDSRLLNFYKKLYGCVSLEMEGSFYARELRRYKKAGLLNDDVNLRFLYYISDTPLSQDQTETLSSDMSLAEVIPPQYAVTRALLKPVLEVRCDNEAMYL</sequence>
<dbReference type="AlphaFoldDB" id="A0A9N8E1V2"/>
<dbReference type="EMBL" id="CAICTM010000472">
    <property type="protein sequence ID" value="CAB9511199.1"/>
    <property type="molecule type" value="Genomic_DNA"/>
</dbReference>
<feature type="compositionally biased region" description="Basic residues" evidence="1">
    <location>
        <begin position="69"/>
        <end position="79"/>
    </location>
</feature>
<dbReference type="InterPro" id="IPR014710">
    <property type="entry name" value="RmlC-like_jellyroll"/>
</dbReference>
<name>A0A9N8E1V2_9STRA</name>
<keyword evidence="4" id="KW-1185">Reference proteome</keyword>
<accession>A0A9N8E1V2</accession>